<reference evidence="3 4" key="1">
    <citation type="submission" date="2018-10" db="EMBL/GenBank/DDBJ databases">
        <title>Genomic Encyclopedia of Archaeal and Bacterial Type Strains, Phase II (KMG-II): from individual species to whole genera.</title>
        <authorList>
            <person name="Goeker M."/>
        </authorList>
    </citation>
    <scope>NUCLEOTIDE SEQUENCE [LARGE SCALE GENOMIC DNA]</scope>
    <source>
        <strain evidence="3 4">DSM 14954</strain>
    </source>
</reference>
<keyword evidence="4" id="KW-1185">Reference proteome</keyword>
<feature type="compositionally biased region" description="Basic and acidic residues" evidence="1">
    <location>
        <begin position="252"/>
        <end position="278"/>
    </location>
</feature>
<dbReference type="Proteomes" id="UP000278962">
    <property type="component" value="Unassembled WGS sequence"/>
</dbReference>
<evidence type="ECO:0008006" key="5">
    <source>
        <dbReference type="Google" id="ProtNLM"/>
    </source>
</evidence>
<feature type="transmembrane region" description="Helical" evidence="2">
    <location>
        <begin position="69"/>
        <end position="88"/>
    </location>
</feature>
<feature type="transmembrane region" description="Helical" evidence="2">
    <location>
        <begin position="191"/>
        <end position="209"/>
    </location>
</feature>
<feature type="transmembrane region" description="Helical" evidence="2">
    <location>
        <begin position="216"/>
        <end position="242"/>
    </location>
</feature>
<feature type="transmembrane region" description="Helical" evidence="2">
    <location>
        <begin position="414"/>
        <end position="435"/>
    </location>
</feature>
<dbReference type="RefSeq" id="WP_121248894.1">
    <property type="nucleotide sequence ID" value="NZ_RBIL01000001.1"/>
</dbReference>
<accession>A0A660LEM3</accession>
<feature type="transmembrane region" description="Helical" evidence="2">
    <location>
        <begin position="362"/>
        <end position="383"/>
    </location>
</feature>
<protein>
    <recommendedName>
        <fullName evidence="5">Dolichyl-phosphate-mannose-protein mannosyltransferase</fullName>
    </recommendedName>
</protein>
<feature type="region of interest" description="Disordered" evidence="1">
    <location>
        <begin position="1"/>
        <end position="59"/>
    </location>
</feature>
<comment type="caution">
    <text evidence="3">The sequence shown here is derived from an EMBL/GenBank/DDBJ whole genome shotgun (WGS) entry which is preliminary data.</text>
</comment>
<dbReference type="EMBL" id="RBIL01000001">
    <property type="protein sequence ID" value="RKQ91354.1"/>
    <property type="molecule type" value="Genomic_DNA"/>
</dbReference>
<keyword evidence="2" id="KW-0812">Transmembrane</keyword>
<organism evidence="3 4">
    <name type="scientific">Solirubrobacter pauli</name>
    <dbReference type="NCBI Taxonomy" id="166793"/>
    <lineage>
        <taxon>Bacteria</taxon>
        <taxon>Bacillati</taxon>
        <taxon>Actinomycetota</taxon>
        <taxon>Thermoleophilia</taxon>
        <taxon>Solirubrobacterales</taxon>
        <taxon>Solirubrobacteraceae</taxon>
        <taxon>Solirubrobacter</taxon>
    </lineage>
</organism>
<dbReference type="AlphaFoldDB" id="A0A660LEM3"/>
<name>A0A660LEM3_9ACTN</name>
<feature type="transmembrane region" description="Helical" evidence="2">
    <location>
        <begin position="389"/>
        <end position="407"/>
    </location>
</feature>
<gene>
    <name evidence="3" type="ORF">C8N24_1176</name>
</gene>
<feature type="transmembrane region" description="Helical" evidence="2">
    <location>
        <begin position="441"/>
        <end position="460"/>
    </location>
</feature>
<feature type="compositionally biased region" description="Low complexity" evidence="1">
    <location>
        <begin position="47"/>
        <end position="59"/>
    </location>
</feature>
<proteinExistence type="predicted"/>
<feature type="transmembrane region" description="Helical" evidence="2">
    <location>
        <begin position="303"/>
        <end position="323"/>
    </location>
</feature>
<sequence length="576" mass="58808">MSARDECAEASTARGETASAPAGGDAVRGGGDAVREGGDAARAVPEGGDAARAMPGRGGAAPVPWRGRASVGAATAAIVLAVLARLLYGRGTVGYDAAWALLWGEQLADGRVPTLDADGAPTPHPLAIAVYALSSPFGGTELVTGLSWLAFGALGVVAYALGAAVYSRWVGALFAALLLTRPLLVLEAGQAIIDVPFLALVLAAMLAEVRRPRTGWAVPVLLGLAGLLRPEAWLLAVAWAVWAGWPRRDERAAPARGAGRDERAAPARGAGRDERAASERLAPAPAVGRGRPARALAPASRRVALALAALAAPVVWLACDLVATGDPLHSLHGTQALAEQLGRPRELDTALRSTPAYLRYTLTAPVVWLGLAGCAAAIAAFYARTLLPLVVAGLGLLAFLALGVSGLPLLSRYLLLPAALLALWCAVAALGFTVAQEARGAWWAAGAVTLVVLGVTAHGVRDQLRGHVSFLGGRTTVERDLGAILASAPVRTALERCGGVLGLPDDAPGPHARRLVGEGVRVRGRAPVALHYADARARSVYVIPPAEPPGLPPGRVELARNGSWIASAAPGGCAAG</sequence>
<feature type="region of interest" description="Disordered" evidence="1">
    <location>
        <begin position="252"/>
        <end position="286"/>
    </location>
</feature>
<feature type="transmembrane region" description="Helical" evidence="2">
    <location>
        <begin position="142"/>
        <end position="162"/>
    </location>
</feature>
<evidence type="ECO:0000313" key="3">
    <source>
        <dbReference type="EMBL" id="RKQ91354.1"/>
    </source>
</evidence>
<keyword evidence="2" id="KW-1133">Transmembrane helix</keyword>
<evidence type="ECO:0000256" key="2">
    <source>
        <dbReference type="SAM" id="Phobius"/>
    </source>
</evidence>
<evidence type="ECO:0000256" key="1">
    <source>
        <dbReference type="SAM" id="MobiDB-lite"/>
    </source>
</evidence>
<keyword evidence="2" id="KW-0472">Membrane</keyword>
<evidence type="ECO:0000313" key="4">
    <source>
        <dbReference type="Proteomes" id="UP000278962"/>
    </source>
</evidence>